<dbReference type="AlphaFoldDB" id="A0A9X3MSD3"/>
<gene>
    <name evidence="2" type="ORF">OM076_08685</name>
</gene>
<evidence type="ECO:0000313" key="3">
    <source>
        <dbReference type="Proteomes" id="UP001149140"/>
    </source>
</evidence>
<reference evidence="2" key="1">
    <citation type="submission" date="2022-10" db="EMBL/GenBank/DDBJ databases">
        <title>The WGS of Solirubrobacter ginsenosidimutans DSM 21036.</title>
        <authorList>
            <person name="Jiang Z."/>
        </authorList>
    </citation>
    <scope>NUCLEOTIDE SEQUENCE</scope>
    <source>
        <strain evidence="2">DSM 21036</strain>
    </source>
</reference>
<accession>A0A9X3MSD3</accession>
<comment type="caution">
    <text evidence="2">The sequence shown here is derived from an EMBL/GenBank/DDBJ whole genome shotgun (WGS) entry which is preliminary data.</text>
</comment>
<keyword evidence="1" id="KW-0812">Transmembrane</keyword>
<keyword evidence="1" id="KW-0472">Membrane</keyword>
<sequence>MTQPRERRSTADRDRLIGILVAFAVVLVVAGALMLIFGVPARQDCVYEHFGKGAFTASCVRHGG</sequence>
<protein>
    <submittedName>
        <fullName evidence="2">Uncharacterized protein</fullName>
    </submittedName>
</protein>
<dbReference type="EMBL" id="JAPDOD010000005">
    <property type="protein sequence ID" value="MDA0160338.1"/>
    <property type="molecule type" value="Genomic_DNA"/>
</dbReference>
<dbReference type="RefSeq" id="WP_270039122.1">
    <property type="nucleotide sequence ID" value="NZ_JAPDOD010000005.1"/>
</dbReference>
<name>A0A9X3MSD3_9ACTN</name>
<feature type="transmembrane region" description="Helical" evidence="1">
    <location>
        <begin position="16"/>
        <end position="39"/>
    </location>
</feature>
<proteinExistence type="predicted"/>
<keyword evidence="3" id="KW-1185">Reference proteome</keyword>
<evidence type="ECO:0000256" key="1">
    <source>
        <dbReference type="SAM" id="Phobius"/>
    </source>
</evidence>
<dbReference type="Proteomes" id="UP001149140">
    <property type="component" value="Unassembled WGS sequence"/>
</dbReference>
<evidence type="ECO:0000313" key="2">
    <source>
        <dbReference type="EMBL" id="MDA0160338.1"/>
    </source>
</evidence>
<keyword evidence="1" id="KW-1133">Transmembrane helix</keyword>
<organism evidence="2 3">
    <name type="scientific">Solirubrobacter ginsenosidimutans</name>
    <dbReference type="NCBI Taxonomy" id="490573"/>
    <lineage>
        <taxon>Bacteria</taxon>
        <taxon>Bacillati</taxon>
        <taxon>Actinomycetota</taxon>
        <taxon>Thermoleophilia</taxon>
        <taxon>Solirubrobacterales</taxon>
        <taxon>Solirubrobacteraceae</taxon>
        <taxon>Solirubrobacter</taxon>
    </lineage>
</organism>